<reference evidence="1 2" key="1">
    <citation type="submission" date="2015-11" db="EMBL/GenBank/DDBJ databases">
        <authorList>
            <person name="Menninger J.E."/>
            <person name="Lamey M.E."/>
            <person name="Lindemann J.M."/>
            <person name="Martynyuk T."/>
            <person name="Mele F.E."/>
            <person name="Nabua C.T."/>
            <person name="Napoli C.K."/>
            <person name="Santiago L.M."/>
            <person name="Sweetman A.T."/>
            <person name="Weinstein J.L."/>
            <person name="Barrett N.A."/>
            <person name="Buerkert T.R."/>
            <person name="Cautela J.A."/>
            <person name="Egan M.S."/>
            <person name="Erb J.E."/>
            <person name="Garrigan K.E."/>
            <person name="Hagan D.J."/>
            <person name="Hartwell M.C."/>
            <person name="Hyduchak K.M."/>
            <person name="Jacob A.E."/>
            <person name="DeNigris D.M."/>
            <person name="London S.C."/>
            <person name="King-Smith C."/>
            <person name="Lee-Soety J.Y."/>
            <person name="Bradley K.W."/>
            <person name="Asai D.J."/>
            <person name="Bowman C.A."/>
            <person name="Russell D.A."/>
            <person name="Pope W.H."/>
            <person name="Jacobs-Sera D."/>
            <person name="Hendrix R.W."/>
            <person name="Hatfull G.F."/>
        </authorList>
    </citation>
    <scope>NUCLEOTIDE SEQUENCE [LARGE SCALE GENOMIC DNA]</scope>
</reference>
<dbReference type="EMBL" id="KU160673">
    <property type="protein sequence ID" value="ALY10818.1"/>
    <property type="molecule type" value="Genomic_DNA"/>
</dbReference>
<organism evidence="1 2">
    <name type="scientific">Arthrobacter phage Wilde</name>
    <dbReference type="NCBI Taxonomy" id="1772323"/>
    <lineage>
        <taxon>Viruses</taxon>
        <taxon>Duplodnaviria</taxon>
        <taxon>Heunggongvirae</taxon>
        <taxon>Uroviricota</taxon>
        <taxon>Caudoviricetes</taxon>
        <taxon>Tankvirus</taxon>
        <taxon>Tankvirus tank</taxon>
    </lineage>
</organism>
<dbReference type="Proteomes" id="UP000225045">
    <property type="component" value="Segment"/>
</dbReference>
<evidence type="ECO:0000313" key="2">
    <source>
        <dbReference type="Proteomes" id="UP000225045"/>
    </source>
</evidence>
<evidence type="ECO:0000313" key="1">
    <source>
        <dbReference type="EMBL" id="ALY10818.1"/>
    </source>
</evidence>
<protein>
    <submittedName>
        <fullName evidence="1">Tail protein</fullName>
    </submittedName>
</protein>
<name>A0A0U4K2T6_9CAUD</name>
<accession>A0A0U4K2T6</accession>
<sequence>MATGCTNHTAFLYDRGGERQIGQLDPLERVKWGRVRDDISEGNVWISSPGEECAQALALAEAGRVELVIFRGPERVWEGPVTRLSYFGDNVQITAKDVMYYTVRTIMRNEYDNRHPNTSTVLARVKRVMEGELARKEALDPPINVLEYIQYMSATAPGVEDSRTASRTLKYETTVFNHVDNFAARGGLDYTVNGRSIQFFDVHERIGQTAQVTRDDFIGEPVITQYGAELATYVAMTDGKGNWGDYPRDGASADPYYGEWEVLHQAYDETAPQADPNDVPTVAEMRSQAQRAWLQGHIPPLVVRVPDNTRLNPEGVLQISDLVPGVWIPLRAELPGRTVSQMQKLDKMTVEEKASGGEEIKVVLSPAYQEAYVEE</sequence>
<gene>
    <name evidence="1" type="primary">33</name>
    <name evidence="1" type="ORF">WILDE_33</name>
</gene>
<proteinExistence type="predicted"/>